<evidence type="ECO:0000313" key="1">
    <source>
        <dbReference type="EMBL" id="PZQ76951.1"/>
    </source>
</evidence>
<reference evidence="1 2" key="1">
    <citation type="submission" date="2017-08" db="EMBL/GenBank/DDBJ databases">
        <title>Infants hospitalized years apart are colonized by the same room-sourced microbial strains.</title>
        <authorList>
            <person name="Brooks B."/>
            <person name="Olm M.R."/>
            <person name="Firek B.A."/>
            <person name="Baker R."/>
            <person name="Thomas B.C."/>
            <person name="Morowitz M.J."/>
            <person name="Banfield J.F."/>
        </authorList>
    </citation>
    <scope>NUCLEOTIDE SEQUENCE [LARGE SCALE GENOMIC DNA]</scope>
    <source>
        <strain evidence="1">S2_005_003_R2_41</strain>
    </source>
</reference>
<comment type="caution">
    <text evidence="1">The sequence shown here is derived from an EMBL/GenBank/DDBJ whole genome shotgun (WGS) entry which is preliminary data.</text>
</comment>
<dbReference type="EMBL" id="QFPP01000035">
    <property type="protein sequence ID" value="PZQ76951.1"/>
    <property type="molecule type" value="Genomic_DNA"/>
</dbReference>
<proteinExistence type="predicted"/>
<protein>
    <submittedName>
        <fullName evidence="1">Uncharacterized protein</fullName>
    </submittedName>
</protein>
<dbReference type="Proteomes" id="UP000249135">
    <property type="component" value="Unassembled WGS sequence"/>
</dbReference>
<name>A0A2W5QEN6_VARPD</name>
<dbReference type="AlphaFoldDB" id="A0A2W5QEN6"/>
<gene>
    <name evidence="1" type="ORF">DI563_05470</name>
</gene>
<accession>A0A2W5QEN6</accession>
<evidence type="ECO:0000313" key="2">
    <source>
        <dbReference type="Proteomes" id="UP000249135"/>
    </source>
</evidence>
<sequence length="171" mass="18920">MSASKLTRTHRMLARTDPAVAEHLRRRIREPARFDALMAARTRFTSDTPCAKCGGCTRTVYASACWTCAVRSRPLQRDIAGKVTGWPAALRSRAGWLAVREERRRERAGDVDGATFGLFTATTTPTGRLSLHAPAHGIAIPDMAALSFDHIHHLSRLYPEVLQALVWAGWT</sequence>
<organism evidence="1 2">
    <name type="scientific">Variovorax paradoxus</name>
    <dbReference type="NCBI Taxonomy" id="34073"/>
    <lineage>
        <taxon>Bacteria</taxon>
        <taxon>Pseudomonadati</taxon>
        <taxon>Pseudomonadota</taxon>
        <taxon>Betaproteobacteria</taxon>
        <taxon>Burkholderiales</taxon>
        <taxon>Comamonadaceae</taxon>
        <taxon>Variovorax</taxon>
    </lineage>
</organism>